<protein>
    <submittedName>
        <fullName evidence="1">Uncharacterized protein</fullName>
    </submittedName>
</protein>
<reference evidence="1 2" key="1">
    <citation type="submission" date="2023-07" db="EMBL/GenBank/DDBJ databases">
        <title>Genomic Encyclopedia of Type Strains, Phase IV (KMG-IV): sequencing the most valuable type-strain genomes for metagenomic binning, comparative biology and taxonomic classification.</title>
        <authorList>
            <person name="Goeker M."/>
        </authorList>
    </citation>
    <scope>NUCLEOTIDE SEQUENCE [LARGE SCALE GENOMIC DNA]</scope>
    <source>
        <strain evidence="1 2">DSM 17740</strain>
    </source>
</reference>
<dbReference type="EMBL" id="JAUSUQ010000005">
    <property type="protein sequence ID" value="MDQ0338773.1"/>
    <property type="molecule type" value="Genomic_DNA"/>
</dbReference>
<accession>A0ABU0CQS4</accession>
<gene>
    <name evidence="1" type="ORF">J2S00_001559</name>
</gene>
<sequence length="63" mass="7299">MIQAKGKDAYEAVERLSRFLVDNRHIDLDYWEEAGIDELNRLWKKVGAEPSSLRLAAKNLLNK</sequence>
<evidence type="ECO:0000313" key="1">
    <source>
        <dbReference type="EMBL" id="MDQ0338773.1"/>
    </source>
</evidence>
<dbReference type="Proteomes" id="UP001232445">
    <property type="component" value="Unassembled WGS sequence"/>
</dbReference>
<keyword evidence="2" id="KW-1185">Reference proteome</keyword>
<organism evidence="1 2">
    <name type="scientific">Caldalkalibacillus uzonensis</name>
    <dbReference type="NCBI Taxonomy" id="353224"/>
    <lineage>
        <taxon>Bacteria</taxon>
        <taxon>Bacillati</taxon>
        <taxon>Bacillota</taxon>
        <taxon>Bacilli</taxon>
        <taxon>Bacillales</taxon>
        <taxon>Bacillaceae</taxon>
        <taxon>Caldalkalibacillus</taxon>
    </lineage>
</organism>
<evidence type="ECO:0000313" key="2">
    <source>
        <dbReference type="Proteomes" id="UP001232445"/>
    </source>
</evidence>
<proteinExistence type="predicted"/>
<name>A0ABU0CQS4_9BACI</name>
<comment type="caution">
    <text evidence="1">The sequence shown here is derived from an EMBL/GenBank/DDBJ whole genome shotgun (WGS) entry which is preliminary data.</text>
</comment>